<name>A0A1K2IYF2_9FLAO</name>
<evidence type="ECO:0000313" key="1">
    <source>
        <dbReference type="EMBL" id="SFZ96819.1"/>
    </source>
</evidence>
<dbReference type="NCBIfam" id="NF047798">
    <property type="entry name" value="leader_Chryseo"/>
    <property type="match status" value="1"/>
</dbReference>
<dbReference type="InterPro" id="IPR058074">
    <property type="entry name" value="Bacteriocin-like"/>
</dbReference>
<dbReference type="AlphaFoldDB" id="A0A1K2IYF2"/>
<reference evidence="2" key="1">
    <citation type="submission" date="2016-10" db="EMBL/GenBank/DDBJ databases">
        <authorList>
            <person name="Varghese N."/>
            <person name="Submissions S."/>
        </authorList>
    </citation>
    <scope>NUCLEOTIDE SEQUENCE [LARGE SCALE GENOMIC DNA]</scope>
    <source>
        <strain evidence="2">SUR2</strain>
    </source>
</reference>
<evidence type="ECO:0000313" key="2">
    <source>
        <dbReference type="Proteomes" id="UP000182034"/>
    </source>
</evidence>
<evidence type="ECO:0008006" key="3">
    <source>
        <dbReference type="Google" id="ProtNLM"/>
    </source>
</evidence>
<dbReference type="Proteomes" id="UP000182034">
    <property type="component" value="Unassembled WGS sequence"/>
</dbReference>
<keyword evidence="2" id="KW-1185">Reference proteome</keyword>
<sequence length="55" mass="6057">MKNFKKISRSELKSINGGIYNCANIPPADCPCNPHTQYRCNGVCIPLGNACYKPI</sequence>
<organism evidence="1 2">
    <name type="scientific">Chryseobacterium limigenitum</name>
    <dbReference type="NCBI Taxonomy" id="1612149"/>
    <lineage>
        <taxon>Bacteria</taxon>
        <taxon>Pseudomonadati</taxon>
        <taxon>Bacteroidota</taxon>
        <taxon>Flavobacteriia</taxon>
        <taxon>Flavobacteriales</taxon>
        <taxon>Weeksellaceae</taxon>
        <taxon>Chryseobacterium group</taxon>
        <taxon>Chryseobacterium</taxon>
    </lineage>
</organism>
<dbReference type="EMBL" id="FPKW01000027">
    <property type="protein sequence ID" value="SFZ96819.1"/>
    <property type="molecule type" value="Genomic_DNA"/>
</dbReference>
<protein>
    <recommendedName>
        <fullName evidence="3">Bacteriocin-type signal sequence-containing protein</fullName>
    </recommendedName>
</protein>
<gene>
    <name evidence="1" type="ORF">SAMN05216324_1273</name>
</gene>
<accession>A0A1K2IYF2</accession>
<proteinExistence type="predicted"/>